<dbReference type="Proteomes" id="UP000245466">
    <property type="component" value="Unassembled WGS sequence"/>
</dbReference>
<reference evidence="2 3" key="1">
    <citation type="submission" date="2018-04" db="EMBL/GenBank/DDBJ databases">
        <title>Genomic Encyclopedia of Type Strains, Phase IV (KMG-IV): sequencing the most valuable type-strain genomes for metagenomic binning, comparative biology and taxonomic classification.</title>
        <authorList>
            <person name="Goeker M."/>
        </authorList>
    </citation>
    <scope>NUCLEOTIDE SEQUENCE [LARGE SCALE GENOMIC DNA]</scope>
    <source>
        <strain evidence="2 3">DSM 100231</strain>
    </source>
</reference>
<evidence type="ECO:0000313" key="3">
    <source>
        <dbReference type="Proteomes" id="UP000245466"/>
    </source>
</evidence>
<organism evidence="2 3">
    <name type="scientific">Pontibacter virosus</name>
    <dbReference type="NCBI Taxonomy" id="1765052"/>
    <lineage>
        <taxon>Bacteria</taxon>
        <taxon>Pseudomonadati</taxon>
        <taxon>Bacteroidota</taxon>
        <taxon>Cytophagia</taxon>
        <taxon>Cytophagales</taxon>
        <taxon>Hymenobacteraceae</taxon>
        <taxon>Pontibacter</taxon>
    </lineage>
</organism>
<protein>
    <submittedName>
        <fullName evidence="2">Uncharacterized protein</fullName>
    </submittedName>
</protein>
<comment type="caution">
    <text evidence="2">The sequence shown here is derived from an EMBL/GenBank/DDBJ whole genome shotgun (WGS) entry which is preliminary data.</text>
</comment>
<keyword evidence="1" id="KW-0732">Signal</keyword>
<feature type="signal peptide" evidence="1">
    <location>
        <begin position="1"/>
        <end position="19"/>
    </location>
</feature>
<name>A0A2U1ALU1_9BACT</name>
<evidence type="ECO:0000313" key="2">
    <source>
        <dbReference type="EMBL" id="PVY37378.1"/>
    </source>
</evidence>
<gene>
    <name evidence="2" type="ORF">C8E01_12170</name>
</gene>
<dbReference type="EMBL" id="QEKI01000021">
    <property type="protein sequence ID" value="PVY37378.1"/>
    <property type="molecule type" value="Genomic_DNA"/>
</dbReference>
<sequence>MKKLSAVLVLLFCSFAAKAQTEPDSLKNNVFGSYVFMPIEFPIIDNEGFEDPQFQSAPGPGIRLSQAVSLFG</sequence>
<keyword evidence="3" id="KW-1185">Reference proteome</keyword>
<evidence type="ECO:0000256" key="1">
    <source>
        <dbReference type="SAM" id="SignalP"/>
    </source>
</evidence>
<proteinExistence type="predicted"/>
<dbReference type="AlphaFoldDB" id="A0A2U1ALU1"/>
<feature type="chain" id="PRO_5015545966" evidence="1">
    <location>
        <begin position="20"/>
        <end position="72"/>
    </location>
</feature>
<accession>A0A2U1ALU1</accession>